<dbReference type="Pfam" id="PF01812">
    <property type="entry name" value="5-FTHF_cyc-lig"/>
    <property type="match status" value="1"/>
</dbReference>
<dbReference type="SUPFAM" id="SSF100950">
    <property type="entry name" value="NagB/RpiA/CoA transferase-like"/>
    <property type="match status" value="1"/>
</dbReference>
<evidence type="ECO:0000256" key="4">
    <source>
        <dbReference type="PIRSR" id="PIRSR006806-1"/>
    </source>
</evidence>
<comment type="similarity">
    <text evidence="1 5">Belongs to the 5-formyltetrahydrofolate cyclo-ligase family.</text>
</comment>
<dbReference type="GO" id="GO:0009396">
    <property type="term" value="P:folic acid-containing compound biosynthetic process"/>
    <property type="evidence" value="ECO:0007669"/>
    <property type="project" value="TreeGrafter"/>
</dbReference>
<feature type="binding site" evidence="4">
    <location>
        <begin position="135"/>
        <end position="143"/>
    </location>
    <ligand>
        <name>ATP</name>
        <dbReference type="ChEBI" id="CHEBI:30616"/>
    </ligand>
</feature>
<dbReference type="GO" id="GO:0030272">
    <property type="term" value="F:5-formyltetrahydrofolate cyclo-ligase activity"/>
    <property type="evidence" value="ECO:0007669"/>
    <property type="project" value="UniProtKB-EC"/>
</dbReference>
<comment type="cofactor">
    <cofactor evidence="5">
        <name>Mg(2+)</name>
        <dbReference type="ChEBI" id="CHEBI:18420"/>
    </cofactor>
</comment>
<dbReference type="AlphaFoldDB" id="A0A1W6MKD4"/>
<dbReference type="NCBIfam" id="TIGR02727">
    <property type="entry name" value="MTHFS_bact"/>
    <property type="match status" value="1"/>
</dbReference>
<evidence type="ECO:0000256" key="3">
    <source>
        <dbReference type="ARBA" id="ARBA00022840"/>
    </source>
</evidence>
<keyword evidence="2 4" id="KW-0547">Nucleotide-binding</keyword>
<proteinExistence type="inferred from homology"/>
<keyword evidence="7" id="KW-1185">Reference proteome</keyword>
<comment type="catalytic activity">
    <reaction evidence="5">
        <text>(6S)-5-formyl-5,6,7,8-tetrahydrofolate + ATP = (6R)-5,10-methenyltetrahydrofolate + ADP + phosphate</text>
        <dbReference type="Rhea" id="RHEA:10488"/>
        <dbReference type="ChEBI" id="CHEBI:30616"/>
        <dbReference type="ChEBI" id="CHEBI:43474"/>
        <dbReference type="ChEBI" id="CHEBI:57455"/>
        <dbReference type="ChEBI" id="CHEBI:57457"/>
        <dbReference type="ChEBI" id="CHEBI:456216"/>
        <dbReference type="EC" id="6.3.3.2"/>
    </reaction>
</comment>
<keyword evidence="5" id="KW-0460">Magnesium</keyword>
<evidence type="ECO:0000256" key="1">
    <source>
        <dbReference type="ARBA" id="ARBA00010638"/>
    </source>
</evidence>
<feature type="binding site" evidence="4">
    <location>
        <begin position="4"/>
        <end position="8"/>
    </location>
    <ligand>
        <name>ATP</name>
        <dbReference type="ChEBI" id="CHEBI:30616"/>
    </ligand>
</feature>
<gene>
    <name evidence="6" type="ORF">BST97_08600</name>
</gene>
<dbReference type="GO" id="GO:0035999">
    <property type="term" value="P:tetrahydrofolate interconversion"/>
    <property type="evidence" value="ECO:0007669"/>
    <property type="project" value="TreeGrafter"/>
</dbReference>
<reference evidence="6 7" key="1">
    <citation type="submission" date="2016-11" db="EMBL/GenBank/DDBJ databases">
        <title>Trade-off between light-utilization and light-protection in marine flavobacteria.</title>
        <authorList>
            <person name="Kumagai Y."/>
        </authorList>
    </citation>
    <scope>NUCLEOTIDE SEQUENCE [LARGE SCALE GENOMIC DNA]</scope>
    <source>
        <strain evidence="6 7">JCM 13191</strain>
    </source>
</reference>
<dbReference type="GO" id="GO:0005524">
    <property type="term" value="F:ATP binding"/>
    <property type="evidence" value="ECO:0007669"/>
    <property type="project" value="UniProtKB-KW"/>
</dbReference>
<dbReference type="EMBL" id="CP019344">
    <property type="protein sequence ID" value="ARN78055.1"/>
    <property type="molecule type" value="Genomic_DNA"/>
</dbReference>
<dbReference type="STRING" id="331648.BST97_08600"/>
<keyword evidence="5" id="KW-0479">Metal-binding</keyword>
<protein>
    <recommendedName>
        <fullName evidence="5">5-formyltetrahydrofolate cyclo-ligase</fullName>
        <ecNumber evidence="5">6.3.3.2</ecNumber>
    </recommendedName>
</protein>
<dbReference type="Proteomes" id="UP000193431">
    <property type="component" value="Chromosome"/>
</dbReference>
<dbReference type="EC" id="6.3.3.2" evidence="5"/>
<dbReference type="Gene3D" id="3.40.50.10420">
    <property type="entry name" value="NagB/RpiA/CoA transferase-like"/>
    <property type="match status" value="1"/>
</dbReference>
<keyword evidence="3 4" id="KW-0067">ATP-binding</keyword>
<feature type="binding site" evidence="4">
    <location>
        <position position="51"/>
    </location>
    <ligand>
        <name>substrate</name>
    </ligand>
</feature>
<dbReference type="InterPro" id="IPR037171">
    <property type="entry name" value="NagB/RpiA_transferase-like"/>
</dbReference>
<evidence type="ECO:0000256" key="5">
    <source>
        <dbReference type="RuleBase" id="RU361279"/>
    </source>
</evidence>
<dbReference type="OrthoDB" id="9801938at2"/>
<dbReference type="PIRSF" id="PIRSF006806">
    <property type="entry name" value="FTHF_cligase"/>
    <property type="match status" value="1"/>
</dbReference>
<evidence type="ECO:0000256" key="2">
    <source>
        <dbReference type="ARBA" id="ARBA00022741"/>
    </source>
</evidence>
<evidence type="ECO:0000313" key="7">
    <source>
        <dbReference type="Proteomes" id="UP000193431"/>
    </source>
</evidence>
<organism evidence="6 7">
    <name type="scientific">Nonlabens spongiae</name>
    <dbReference type="NCBI Taxonomy" id="331648"/>
    <lineage>
        <taxon>Bacteria</taxon>
        <taxon>Pseudomonadati</taxon>
        <taxon>Bacteroidota</taxon>
        <taxon>Flavobacteriia</taxon>
        <taxon>Flavobacteriales</taxon>
        <taxon>Flavobacteriaceae</taxon>
        <taxon>Nonlabens</taxon>
    </lineage>
</organism>
<feature type="binding site" evidence="4">
    <location>
        <position position="56"/>
    </location>
    <ligand>
        <name>substrate</name>
    </ligand>
</feature>
<dbReference type="RefSeq" id="WP_085766851.1">
    <property type="nucleotide sequence ID" value="NZ_CP019344.1"/>
</dbReference>
<dbReference type="InterPro" id="IPR002698">
    <property type="entry name" value="FTHF_cligase"/>
</dbReference>
<dbReference type="PANTHER" id="PTHR23407:SF1">
    <property type="entry name" value="5-FORMYLTETRAHYDROFOLATE CYCLO-LIGASE"/>
    <property type="match status" value="1"/>
</dbReference>
<sequence>MKSKREIRLEFKERRSALSRKQIQEKSIEIANQCLKLDIWNLQNYHLFLSIEKQHEIQTEYLLQVLQGRDKNLIVSKGNFKDYSLNHYLLTDQTSLKLNKYGIPEPSGEGNIQIQESQIDVVFTPLLAADLKGNRVGYGKGFYDRFLEKCRPETIKIGLNFFEPLPDLIEANENDQRLDYLVTPEKIFNF</sequence>
<accession>A0A1W6MKD4</accession>
<dbReference type="PANTHER" id="PTHR23407">
    <property type="entry name" value="ATPASE INHIBITOR/5-FORMYLTETRAHYDROFOLATE CYCLO-LIGASE"/>
    <property type="match status" value="1"/>
</dbReference>
<dbReference type="InterPro" id="IPR024185">
    <property type="entry name" value="FTHF_cligase-like_sf"/>
</dbReference>
<evidence type="ECO:0000313" key="6">
    <source>
        <dbReference type="EMBL" id="ARN78055.1"/>
    </source>
</evidence>
<keyword evidence="6" id="KW-0436">Ligase</keyword>
<name>A0A1W6MKD4_9FLAO</name>
<dbReference type="GO" id="GO:0046872">
    <property type="term" value="F:metal ion binding"/>
    <property type="evidence" value="ECO:0007669"/>
    <property type="project" value="UniProtKB-KW"/>
</dbReference>